<reference evidence="1" key="1">
    <citation type="submission" date="2021-05" db="EMBL/GenBank/DDBJ databases">
        <authorList>
            <person name="Pan Q."/>
            <person name="Jouanno E."/>
            <person name="Zahm M."/>
            <person name="Klopp C."/>
            <person name="Cabau C."/>
            <person name="Louis A."/>
            <person name="Berthelot C."/>
            <person name="Parey E."/>
            <person name="Roest Crollius H."/>
            <person name="Montfort J."/>
            <person name="Robinson-Rechavi M."/>
            <person name="Bouchez O."/>
            <person name="Lampietro C."/>
            <person name="Lopez Roques C."/>
            <person name="Donnadieu C."/>
            <person name="Postlethwait J."/>
            <person name="Bobe J."/>
            <person name="Dillon D."/>
            <person name="Chandos A."/>
            <person name="von Hippel F."/>
            <person name="Guiguen Y."/>
        </authorList>
    </citation>
    <scope>NUCLEOTIDE SEQUENCE</scope>
    <source>
        <strain evidence="1">YG-Jan2019</strain>
    </source>
</reference>
<evidence type="ECO:0000313" key="1">
    <source>
        <dbReference type="EMBL" id="KAJ7991790.1"/>
    </source>
</evidence>
<comment type="caution">
    <text evidence="1">The sequence shown here is derived from an EMBL/GenBank/DDBJ whole genome shotgun (WGS) entry which is preliminary data.</text>
</comment>
<proteinExistence type="predicted"/>
<protein>
    <submittedName>
        <fullName evidence="1">Uncharacterized protein</fullName>
    </submittedName>
</protein>
<name>A0ACC2FKM9_DALPE</name>
<accession>A0ACC2FKM9</accession>
<gene>
    <name evidence="1" type="ORF">DPEC_G00287520</name>
</gene>
<keyword evidence="2" id="KW-1185">Reference proteome</keyword>
<organism evidence="1 2">
    <name type="scientific">Dallia pectoralis</name>
    <name type="common">Alaska blackfish</name>
    <dbReference type="NCBI Taxonomy" id="75939"/>
    <lineage>
        <taxon>Eukaryota</taxon>
        <taxon>Metazoa</taxon>
        <taxon>Chordata</taxon>
        <taxon>Craniata</taxon>
        <taxon>Vertebrata</taxon>
        <taxon>Euteleostomi</taxon>
        <taxon>Actinopterygii</taxon>
        <taxon>Neopterygii</taxon>
        <taxon>Teleostei</taxon>
        <taxon>Protacanthopterygii</taxon>
        <taxon>Esociformes</taxon>
        <taxon>Umbridae</taxon>
        <taxon>Dallia</taxon>
    </lineage>
</organism>
<sequence>MDLIVEKIKELDISWCRDNGQYRRLTSPKTDPDPDDDTRAGEKGFADRLRVRSKVIETTPSRQEPSRSDLLPKLGTTNPGCSQRHTRAPDRRNTAVCGGYTLNPEPKPLIESNSPGADPNPMSPRATLLPWIFDFRGLPCGEADAAFIRAVTATELVCGQVRYKCSGCLRYYDNMATLLGHVDHGWREGFSCGLFYRRLMSMRERRPVDTPACQRTAAQGPYNDPELYGSSVARVTSASQNPAARPVDGGGWEDNELKKDDMIHTWLQTTEMAMSLF</sequence>
<evidence type="ECO:0000313" key="2">
    <source>
        <dbReference type="Proteomes" id="UP001157502"/>
    </source>
</evidence>
<dbReference type="Proteomes" id="UP001157502">
    <property type="component" value="Chromosome 26"/>
</dbReference>
<dbReference type="EMBL" id="CM055753">
    <property type="protein sequence ID" value="KAJ7991790.1"/>
    <property type="molecule type" value="Genomic_DNA"/>
</dbReference>